<evidence type="ECO:0000259" key="7">
    <source>
        <dbReference type="PROSITE" id="PS51352"/>
    </source>
</evidence>
<dbReference type="Proteomes" id="UP001652700">
    <property type="component" value="Unplaced"/>
</dbReference>
<evidence type="ECO:0000256" key="5">
    <source>
        <dbReference type="RuleBase" id="RU000499"/>
    </source>
</evidence>
<dbReference type="PRINTS" id="PR01011">
    <property type="entry name" value="GLUTPROXDASE"/>
</dbReference>
<dbReference type="GeneID" id="114329377"/>
<dbReference type="CDD" id="cd00340">
    <property type="entry name" value="GSH_Peroxidase"/>
    <property type="match status" value="1"/>
</dbReference>
<dbReference type="Pfam" id="PF00255">
    <property type="entry name" value="GSHPx"/>
    <property type="match status" value="1"/>
</dbReference>
<feature type="region of interest" description="Disordered" evidence="6">
    <location>
        <begin position="1"/>
        <end position="127"/>
    </location>
</feature>
<dbReference type="InParanoid" id="A0A6P7FET4"/>
<evidence type="ECO:0000256" key="1">
    <source>
        <dbReference type="ARBA" id="ARBA00006926"/>
    </source>
</evidence>
<dbReference type="InterPro" id="IPR036249">
    <property type="entry name" value="Thioredoxin-like_sf"/>
</dbReference>
<evidence type="ECO:0000256" key="3">
    <source>
        <dbReference type="ARBA" id="ARBA00022933"/>
    </source>
</evidence>
<name>A0A6P7FET4_DIAVI</name>
<dbReference type="PANTHER" id="PTHR11592:SF134">
    <property type="entry name" value="PHOSPHOLIPID HYDROPEROXIDE GLUTATHIONE PEROXIDASE"/>
    <property type="match status" value="1"/>
</dbReference>
<evidence type="ECO:0000256" key="2">
    <source>
        <dbReference type="ARBA" id="ARBA00022559"/>
    </source>
</evidence>
<gene>
    <name evidence="10" type="primary">LOC114329377</name>
</gene>
<feature type="compositionally biased region" description="Acidic residues" evidence="6">
    <location>
        <begin position="78"/>
        <end position="87"/>
    </location>
</feature>
<dbReference type="Gene3D" id="3.40.30.10">
    <property type="entry name" value="Glutaredoxin"/>
    <property type="match status" value="1"/>
</dbReference>
<dbReference type="EnsemblMetazoa" id="XM_028278455.2">
    <property type="protein sequence ID" value="XP_028134256.1"/>
    <property type="gene ID" value="LOC114329377"/>
</dbReference>
<dbReference type="PANTHER" id="PTHR11592">
    <property type="entry name" value="GLUTATHIONE PEROXIDASE"/>
    <property type="match status" value="1"/>
</dbReference>
<dbReference type="PROSITE" id="PS51352">
    <property type="entry name" value="THIOREDOXIN_2"/>
    <property type="match status" value="1"/>
</dbReference>
<evidence type="ECO:0000313" key="10">
    <source>
        <dbReference type="RefSeq" id="XP_028134256.1"/>
    </source>
</evidence>
<dbReference type="FunCoup" id="A0A6P7FET4">
    <property type="interactions" value="1286"/>
</dbReference>
<dbReference type="SUPFAM" id="SSF52833">
    <property type="entry name" value="Thioredoxin-like"/>
    <property type="match status" value="1"/>
</dbReference>
<keyword evidence="3" id="KW-0712">Selenocysteine</keyword>
<evidence type="ECO:0000256" key="4">
    <source>
        <dbReference type="ARBA" id="ARBA00023002"/>
    </source>
</evidence>
<evidence type="ECO:0000313" key="9">
    <source>
        <dbReference type="Proteomes" id="UP001652700"/>
    </source>
</evidence>
<dbReference type="PROSITE" id="PS51355">
    <property type="entry name" value="GLUTATHIONE_PEROXID_3"/>
    <property type="match status" value="1"/>
</dbReference>
<protein>
    <recommendedName>
        <fullName evidence="5">Glutathione peroxidase</fullName>
    </recommendedName>
</protein>
<comment type="similarity">
    <text evidence="1 5">Belongs to the glutathione peroxidase family.</text>
</comment>
<dbReference type="InterPro" id="IPR029760">
    <property type="entry name" value="GPX_CS"/>
</dbReference>
<reference evidence="10" key="1">
    <citation type="submission" date="2025-04" db="UniProtKB">
        <authorList>
            <consortium name="RefSeq"/>
        </authorList>
    </citation>
    <scope>IDENTIFICATION</scope>
    <source>
        <tissue evidence="10">Whole insect</tissue>
    </source>
</reference>
<keyword evidence="4 5" id="KW-0560">Oxidoreductase</keyword>
<feature type="compositionally biased region" description="Basic residues" evidence="6">
    <location>
        <begin position="24"/>
        <end position="37"/>
    </location>
</feature>
<keyword evidence="9" id="KW-1185">Reference proteome</keyword>
<dbReference type="InterPro" id="IPR029759">
    <property type="entry name" value="GPX_AS"/>
</dbReference>
<feature type="compositionally biased region" description="Low complexity" evidence="6">
    <location>
        <begin position="97"/>
        <end position="107"/>
    </location>
</feature>
<dbReference type="PROSITE" id="PS00460">
    <property type="entry name" value="GLUTATHIONE_PEROXID_1"/>
    <property type="match status" value="1"/>
</dbReference>
<dbReference type="InterPro" id="IPR000889">
    <property type="entry name" value="Glutathione_peroxidase"/>
</dbReference>
<dbReference type="RefSeq" id="XP_028134256.1">
    <property type="nucleotide sequence ID" value="XM_028278455.1"/>
</dbReference>
<feature type="domain" description="Thioredoxin" evidence="7">
    <location>
        <begin position="112"/>
        <end position="287"/>
    </location>
</feature>
<dbReference type="GO" id="GO:0006979">
    <property type="term" value="P:response to oxidative stress"/>
    <property type="evidence" value="ECO:0007669"/>
    <property type="project" value="InterPro"/>
</dbReference>
<dbReference type="KEGG" id="dvv:114329377"/>
<dbReference type="PROSITE" id="PS00763">
    <property type="entry name" value="GLUTATHIONE_PEROXID_2"/>
    <property type="match status" value="1"/>
</dbReference>
<dbReference type="InterPro" id="IPR013766">
    <property type="entry name" value="Thioredoxin_domain"/>
</dbReference>
<organism evidence="10">
    <name type="scientific">Diabrotica virgifera virgifera</name>
    <name type="common">western corn rootworm</name>
    <dbReference type="NCBI Taxonomy" id="50390"/>
    <lineage>
        <taxon>Eukaryota</taxon>
        <taxon>Metazoa</taxon>
        <taxon>Ecdysozoa</taxon>
        <taxon>Arthropoda</taxon>
        <taxon>Hexapoda</taxon>
        <taxon>Insecta</taxon>
        <taxon>Pterygota</taxon>
        <taxon>Neoptera</taxon>
        <taxon>Endopterygota</taxon>
        <taxon>Coleoptera</taxon>
        <taxon>Polyphaga</taxon>
        <taxon>Cucujiformia</taxon>
        <taxon>Chrysomeloidea</taxon>
        <taxon>Chrysomelidae</taxon>
        <taxon>Galerucinae</taxon>
        <taxon>Diabroticina</taxon>
        <taxon>Diabroticites</taxon>
        <taxon>Diabrotica</taxon>
    </lineage>
</organism>
<feature type="compositionally biased region" description="Basic and acidic residues" evidence="6">
    <location>
        <begin position="38"/>
        <end position="51"/>
    </location>
</feature>
<reference evidence="8" key="2">
    <citation type="submission" date="2025-05" db="UniProtKB">
        <authorList>
            <consortium name="EnsemblMetazoa"/>
        </authorList>
    </citation>
    <scope>IDENTIFICATION</scope>
</reference>
<dbReference type="GO" id="GO:0004601">
    <property type="term" value="F:peroxidase activity"/>
    <property type="evidence" value="ECO:0007669"/>
    <property type="project" value="UniProtKB-KW"/>
</dbReference>
<sequence length="287" mass="31499">MPITRSGAGAGASGTKQSEQNGKKSAKVTTKKTKPKASKRDAGEEVNEVPKKSQKAAVDENNVAPKSKKSKKVKDAVTEEAESDAEVNNDVPKKSQKAAADENNAASKSKKSKKGKEAADEEVESEDADGTIYQFKANDIKGNEVSLDKYKGHVCIIVNVASKCGHTKTNYEQLVEIFDKYSEDKGLRILAFPCNQFGKQEPGDNDKICEFAEKKNVKFDLFEKIDVNGKNAHPLWKFLTSKISGPKGSSIAWNFAKFIIDREGHVVERHASAVKPLTLVENLEKLW</sequence>
<proteinExistence type="inferred from homology"/>
<evidence type="ECO:0000313" key="8">
    <source>
        <dbReference type="EnsemblMetazoa" id="XP_028134256.1"/>
    </source>
</evidence>
<evidence type="ECO:0000256" key="6">
    <source>
        <dbReference type="SAM" id="MobiDB-lite"/>
    </source>
</evidence>
<keyword evidence="2 5" id="KW-0575">Peroxidase</keyword>
<accession>A0A6P7FET4</accession>
<dbReference type="FunFam" id="3.40.30.10:FF:000025">
    <property type="entry name" value="Glutathione peroxidase"/>
    <property type="match status" value="1"/>
</dbReference>
<dbReference type="AlphaFoldDB" id="A0A6P7FET4"/>
<dbReference type="OrthoDB" id="446890at2759"/>